<evidence type="ECO:0000313" key="4">
    <source>
        <dbReference type="Proteomes" id="UP000018467"/>
    </source>
</evidence>
<reference evidence="3" key="4">
    <citation type="submission" date="2025-09" db="UniProtKB">
        <authorList>
            <consortium name="Ensembl"/>
        </authorList>
    </citation>
    <scope>IDENTIFICATION</scope>
</reference>
<reference evidence="4" key="1">
    <citation type="submission" date="2013-03" db="EMBL/GenBank/DDBJ databases">
        <authorList>
            <person name="Jeffery W."/>
            <person name="Warren W."/>
            <person name="Wilson R.K."/>
        </authorList>
    </citation>
    <scope>NUCLEOTIDE SEQUENCE</scope>
    <source>
        <strain evidence="4">female</strain>
    </source>
</reference>
<dbReference type="InterPro" id="IPR015425">
    <property type="entry name" value="FH2_Formin"/>
</dbReference>
<keyword evidence="4" id="KW-1185">Reference proteome</keyword>
<dbReference type="InParanoid" id="A0A3B1IYS2"/>
<protein>
    <recommendedName>
        <fullName evidence="2">FH2 domain-containing protein</fullName>
    </recommendedName>
</protein>
<dbReference type="SUPFAM" id="SSF101447">
    <property type="entry name" value="Formin homology 2 domain (FH2 domain)"/>
    <property type="match status" value="1"/>
</dbReference>
<dbReference type="PROSITE" id="PS51444">
    <property type="entry name" value="FH2"/>
    <property type="match status" value="1"/>
</dbReference>
<feature type="region of interest" description="Disordered" evidence="1">
    <location>
        <begin position="1"/>
        <end position="41"/>
    </location>
</feature>
<dbReference type="InterPro" id="IPR042201">
    <property type="entry name" value="FH2_Formin_sf"/>
</dbReference>
<proteinExistence type="predicted"/>
<dbReference type="Pfam" id="PF02181">
    <property type="entry name" value="FH2"/>
    <property type="match status" value="1"/>
</dbReference>
<evidence type="ECO:0000256" key="1">
    <source>
        <dbReference type="SAM" id="MobiDB-lite"/>
    </source>
</evidence>
<dbReference type="PANTHER" id="PTHR46345">
    <property type="entry name" value="INVERTED FORMIN-2"/>
    <property type="match status" value="1"/>
</dbReference>
<feature type="compositionally biased region" description="Pro residues" evidence="1">
    <location>
        <begin position="11"/>
        <end position="28"/>
    </location>
</feature>
<feature type="compositionally biased region" description="Low complexity" evidence="1">
    <location>
        <begin position="1"/>
        <end position="10"/>
    </location>
</feature>
<dbReference type="AlphaFoldDB" id="A0A3B1IYS2"/>
<evidence type="ECO:0000313" key="3">
    <source>
        <dbReference type="Ensembl" id="ENSAMXP00000035227.1"/>
    </source>
</evidence>
<evidence type="ECO:0000259" key="2">
    <source>
        <dbReference type="PROSITE" id="PS51444"/>
    </source>
</evidence>
<dbReference type="GeneTree" id="ENSGT00940000155128"/>
<dbReference type="PANTHER" id="PTHR46345:SF10">
    <property type="entry name" value="FORMIN-J"/>
    <property type="match status" value="1"/>
</dbReference>
<dbReference type="Gene3D" id="1.20.58.2220">
    <property type="entry name" value="Formin, FH2 domain"/>
    <property type="match status" value="1"/>
</dbReference>
<dbReference type="STRING" id="7994.ENSAMXP00000035227"/>
<name>A0A3B1IYS2_ASTMX</name>
<organism evidence="3 4">
    <name type="scientific">Astyanax mexicanus</name>
    <name type="common">Blind cave fish</name>
    <name type="synonym">Astyanax fasciatus mexicanus</name>
    <dbReference type="NCBI Taxonomy" id="7994"/>
    <lineage>
        <taxon>Eukaryota</taxon>
        <taxon>Metazoa</taxon>
        <taxon>Chordata</taxon>
        <taxon>Craniata</taxon>
        <taxon>Vertebrata</taxon>
        <taxon>Euteleostomi</taxon>
        <taxon>Actinopterygii</taxon>
        <taxon>Neopterygii</taxon>
        <taxon>Teleostei</taxon>
        <taxon>Ostariophysi</taxon>
        <taxon>Characiformes</taxon>
        <taxon>Characoidei</taxon>
        <taxon>Acestrorhamphidae</taxon>
        <taxon>Acestrorhamphinae</taxon>
        <taxon>Astyanax</taxon>
    </lineage>
</organism>
<dbReference type="Ensembl" id="ENSAMXT00000050873.1">
    <property type="protein sequence ID" value="ENSAMXP00000035227.1"/>
    <property type="gene ID" value="ENSAMXG00000044101.1"/>
</dbReference>
<dbReference type="Bgee" id="ENSAMXG00000044101">
    <property type="expression patterns" value="Expressed in embryo and 4 other cell types or tissues"/>
</dbReference>
<reference evidence="3" key="3">
    <citation type="submission" date="2025-08" db="UniProtKB">
        <authorList>
            <consortium name="Ensembl"/>
        </authorList>
    </citation>
    <scope>IDENTIFICATION</scope>
</reference>
<feature type="domain" description="FH2" evidence="2">
    <location>
        <begin position="33"/>
        <end position="174"/>
    </location>
</feature>
<reference evidence="4" key="2">
    <citation type="journal article" date="2014" name="Nat. Commun.">
        <title>The cavefish genome reveals candidate genes for eye loss.</title>
        <authorList>
            <person name="McGaugh S.E."/>
            <person name="Gross J.B."/>
            <person name="Aken B."/>
            <person name="Blin M."/>
            <person name="Borowsky R."/>
            <person name="Chalopin D."/>
            <person name="Hinaux H."/>
            <person name="Jeffery W.R."/>
            <person name="Keene A."/>
            <person name="Ma L."/>
            <person name="Minx P."/>
            <person name="Murphy D."/>
            <person name="O'Quin K.E."/>
            <person name="Retaux S."/>
            <person name="Rohner N."/>
            <person name="Searle S.M."/>
            <person name="Stahl B.A."/>
            <person name="Tabin C."/>
            <person name="Volff J.N."/>
            <person name="Yoshizawa M."/>
            <person name="Warren W.C."/>
        </authorList>
    </citation>
    <scope>NUCLEOTIDE SEQUENCE [LARGE SCALE GENOMIC DNA]</scope>
    <source>
        <strain evidence="4">female</strain>
    </source>
</reference>
<sequence>MTEPNPVVPAVVPPPPPPPLPPPPPPPVLVNSTSRSAPGSGRLRSVFWERIPQERVKGRRSVWTKSDEYLIDFTSLDELFGQQQGNKGKEIRVKSLHGQEKHTNTLRKNTLDKISILEGNRKLKVGIFLHHFKSTLGEIINDIREGRGQNYGSEKLNELFKLLPDPDEVFVFVL</sequence>
<accession>A0A3B1IYS2</accession>
<dbReference type="Proteomes" id="UP000018467">
    <property type="component" value="Unassembled WGS sequence"/>
</dbReference>